<dbReference type="Proteomes" id="UP000789375">
    <property type="component" value="Unassembled WGS sequence"/>
</dbReference>
<evidence type="ECO:0000313" key="3">
    <source>
        <dbReference type="EMBL" id="CAG8737165.1"/>
    </source>
</evidence>
<reference evidence="3" key="1">
    <citation type="submission" date="2021-06" db="EMBL/GenBank/DDBJ databases">
        <authorList>
            <person name="Kallberg Y."/>
            <person name="Tangrot J."/>
            <person name="Rosling A."/>
        </authorList>
    </citation>
    <scope>NUCLEOTIDE SEQUENCE</scope>
    <source>
        <strain evidence="3">87-6 pot B 2015</strain>
    </source>
</reference>
<evidence type="ECO:0000313" key="4">
    <source>
        <dbReference type="Proteomes" id="UP000789375"/>
    </source>
</evidence>
<feature type="region of interest" description="Disordered" evidence="1">
    <location>
        <begin position="49"/>
        <end position="99"/>
    </location>
</feature>
<feature type="compositionally biased region" description="Low complexity" evidence="1">
    <location>
        <begin position="64"/>
        <end position="77"/>
    </location>
</feature>
<feature type="non-terminal residue" evidence="3">
    <location>
        <position position="99"/>
    </location>
</feature>
<evidence type="ECO:0000256" key="2">
    <source>
        <dbReference type="SAM" id="Phobius"/>
    </source>
</evidence>
<keyword evidence="2" id="KW-1133">Transmembrane helix</keyword>
<proteinExistence type="predicted"/>
<feature type="transmembrane region" description="Helical" evidence="2">
    <location>
        <begin position="6"/>
        <end position="36"/>
    </location>
</feature>
<feature type="compositionally biased region" description="Low complexity" evidence="1">
    <location>
        <begin position="84"/>
        <end position="99"/>
    </location>
</feature>
<dbReference type="AlphaFoldDB" id="A0A9N9II17"/>
<protein>
    <submittedName>
        <fullName evidence="3">10947_t:CDS:1</fullName>
    </submittedName>
</protein>
<evidence type="ECO:0000256" key="1">
    <source>
        <dbReference type="SAM" id="MobiDB-lite"/>
    </source>
</evidence>
<organism evidence="3 4">
    <name type="scientific">Funneliformis mosseae</name>
    <name type="common">Endomycorrhizal fungus</name>
    <name type="synonym">Glomus mosseae</name>
    <dbReference type="NCBI Taxonomy" id="27381"/>
    <lineage>
        <taxon>Eukaryota</taxon>
        <taxon>Fungi</taxon>
        <taxon>Fungi incertae sedis</taxon>
        <taxon>Mucoromycota</taxon>
        <taxon>Glomeromycotina</taxon>
        <taxon>Glomeromycetes</taxon>
        <taxon>Glomerales</taxon>
        <taxon>Glomeraceae</taxon>
        <taxon>Funneliformis</taxon>
    </lineage>
</organism>
<comment type="caution">
    <text evidence="3">The sequence shown here is derived from an EMBL/GenBank/DDBJ whole genome shotgun (WGS) entry which is preliminary data.</text>
</comment>
<dbReference type="EMBL" id="CAJVPP010019107">
    <property type="protein sequence ID" value="CAG8737165.1"/>
    <property type="molecule type" value="Genomic_DNA"/>
</dbReference>
<gene>
    <name evidence="3" type="ORF">FMOSSE_LOCUS15951</name>
</gene>
<accession>A0A9N9II17</accession>
<keyword evidence="2" id="KW-0472">Membrane</keyword>
<name>A0A9N9II17_FUNMO</name>
<sequence length="99" mass="10565">LIAAIVILFVIWIAVIVLLPIAGILLMIAFVSYIGYLGISYVSSLLNDSMNSPSRNDTSHAQPNSKTSSSSSISNNKGKQKETIPFQSPRSSSSIAPII</sequence>
<keyword evidence="2" id="KW-0812">Transmembrane</keyword>
<keyword evidence="4" id="KW-1185">Reference proteome</keyword>
<feature type="non-terminal residue" evidence="3">
    <location>
        <position position="1"/>
    </location>
</feature>
<feature type="compositionally biased region" description="Polar residues" evidence="1">
    <location>
        <begin position="49"/>
        <end position="63"/>
    </location>
</feature>